<protein>
    <recommendedName>
        <fullName evidence="12 13">Replicative DNA helicase</fullName>
        <ecNumber evidence="12 13">5.6.2.3</ecNumber>
    </recommendedName>
</protein>
<dbReference type="GO" id="GO:0005524">
    <property type="term" value="F:ATP binding"/>
    <property type="evidence" value="ECO:0007669"/>
    <property type="project" value="UniProtKB-UniRule"/>
</dbReference>
<accession>A0A5C6MA76</accession>
<keyword evidence="2 13" id="KW-0639">Primosome</keyword>
<evidence type="ECO:0000256" key="12">
    <source>
        <dbReference type="NCBIfam" id="TIGR00665"/>
    </source>
</evidence>
<organism evidence="16 17">
    <name type="scientific">Planctomyces bekefii</name>
    <dbReference type="NCBI Taxonomy" id="1653850"/>
    <lineage>
        <taxon>Bacteria</taxon>
        <taxon>Pseudomonadati</taxon>
        <taxon>Planctomycetota</taxon>
        <taxon>Planctomycetia</taxon>
        <taxon>Planctomycetales</taxon>
        <taxon>Planctomycetaceae</taxon>
        <taxon>Planctomyces</taxon>
    </lineage>
</organism>
<dbReference type="Proteomes" id="UP000321083">
    <property type="component" value="Unassembled WGS sequence"/>
</dbReference>
<dbReference type="Pfam" id="PF00772">
    <property type="entry name" value="DnaB"/>
    <property type="match status" value="1"/>
</dbReference>
<evidence type="ECO:0000256" key="10">
    <source>
        <dbReference type="ARBA" id="ARBA00044932"/>
    </source>
</evidence>
<dbReference type="PANTHER" id="PTHR30153:SF2">
    <property type="entry name" value="REPLICATIVE DNA HELICASE"/>
    <property type="match status" value="1"/>
</dbReference>
<dbReference type="SUPFAM" id="SSF48024">
    <property type="entry name" value="N-terminal domain of DnaB helicase"/>
    <property type="match status" value="1"/>
</dbReference>
<dbReference type="InterPro" id="IPR016136">
    <property type="entry name" value="DNA_helicase_N/primase_C"/>
</dbReference>
<feature type="region of interest" description="Disordered" evidence="14">
    <location>
        <begin position="1"/>
        <end position="36"/>
    </location>
</feature>
<dbReference type="GO" id="GO:1990077">
    <property type="term" value="C:primosome complex"/>
    <property type="evidence" value="ECO:0007669"/>
    <property type="project" value="UniProtKB-UniRule"/>
</dbReference>
<comment type="caution">
    <text evidence="16">The sequence shown here is derived from an EMBL/GenBank/DDBJ whole genome shotgun (WGS) entry which is preliminary data.</text>
</comment>
<comment type="function">
    <text evidence="10 13">The main replicative DNA helicase, it participates in initiation and elongation during chromosome replication. Travels ahead of the DNA replisome, separating dsDNA into templates for DNA synthesis. A processive ATP-dependent 5'-3' DNA helicase it has DNA-dependent ATPase activity.</text>
</comment>
<dbReference type="InterPro" id="IPR003593">
    <property type="entry name" value="AAA+_ATPase"/>
</dbReference>
<dbReference type="PANTHER" id="PTHR30153">
    <property type="entry name" value="REPLICATIVE DNA HELICASE DNAB"/>
    <property type="match status" value="1"/>
</dbReference>
<evidence type="ECO:0000256" key="9">
    <source>
        <dbReference type="ARBA" id="ARBA00023235"/>
    </source>
</evidence>
<dbReference type="InterPro" id="IPR007693">
    <property type="entry name" value="DNA_helicase_DnaB-like_N"/>
</dbReference>
<dbReference type="AlphaFoldDB" id="A0A5C6MA76"/>
<reference evidence="16 17" key="1">
    <citation type="submission" date="2019-08" db="EMBL/GenBank/DDBJ databases">
        <title>100 year-old enigma solved: identification of Planctomyces bekefii, the type genus and species of the phylum Planctomycetes.</title>
        <authorList>
            <person name="Svetlana D.N."/>
            <person name="Overmann J."/>
        </authorList>
    </citation>
    <scope>NUCLEOTIDE SEQUENCE [LARGE SCALE GENOMIC DNA]</scope>
    <source>
        <strain evidence="16">Phe10_nw2017</strain>
    </source>
</reference>
<dbReference type="InterPro" id="IPR027417">
    <property type="entry name" value="P-loop_NTPase"/>
</dbReference>
<sequence>MSPDNSGDSRPKRSRRNTNSDSRQAPAEDKLRLPPQNLDAEKSVLGSILLMNEAIDEVGESLKAEHFYSDAHQKIYAAIHKLYEAGIRGIDAITLAEELIRRSELEAVGGPAYLAEILETVPHAAHVRYYADIVRDKWMQRSLIYACTEILADCYNAADDVESLLQSAERRVFSIVEEQGGTASIAISDILMDAFNRIDERLRKTGDVTGITTGFRDLDEQTTGFQATELIILAARPSMGKTALVCNIAEAVARKSGKGVLLFSLEQSNLELAERFLAITAKINGHDLRAGNLSEDQHMQLVKASDDLARLPLFIDDKPGRTMTQVAALARRLHRRSPLGIVIIDYLQLIEPEDKNAPREQQIAGISRRLKFLAKELRVPVVALAQLNRGVELREDKRPRLADLRESGAIEQDADMVMFLHRPDAYDPEDRPGEAEIIVAKHRSGPTGIIRLTWRKEFMRFENYSPMSDQDFNL</sequence>
<keyword evidence="8 13" id="KW-0238">DNA-binding</keyword>
<evidence type="ECO:0000256" key="6">
    <source>
        <dbReference type="ARBA" id="ARBA00022806"/>
    </source>
</evidence>
<reference evidence="16 17" key="2">
    <citation type="submission" date="2019-08" db="EMBL/GenBank/DDBJ databases">
        <authorList>
            <person name="Henke P."/>
        </authorList>
    </citation>
    <scope>NUCLEOTIDE SEQUENCE [LARGE SCALE GENOMIC DNA]</scope>
    <source>
        <strain evidence="16">Phe10_nw2017</strain>
    </source>
</reference>
<gene>
    <name evidence="16" type="primary">dnaB</name>
    <name evidence="16" type="ORF">E3A20_10330</name>
</gene>
<dbReference type="GO" id="GO:0003677">
    <property type="term" value="F:DNA binding"/>
    <property type="evidence" value="ECO:0007669"/>
    <property type="project" value="UniProtKB-UniRule"/>
</dbReference>
<evidence type="ECO:0000256" key="13">
    <source>
        <dbReference type="RuleBase" id="RU362085"/>
    </source>
</evidence>
<dbReference type="GO" id="GO:0016887">
    <property type="term" value="F:ATP hydrolysis activity"/>
    <property type="evidence" value="ECO:0007669"/>
    <property type="project" value="RHEA"/>
</dbReference>
<name>A0A5C6MA76_9PLAN</name>
<dbReference type="GO" id="GO:0006269">
    <property type="term" value="P:DNA replication, synthesis of primer"/>
    <property type="evidence" value="ECO:0007669"/>
    <property type="project" value="UniProtKB-UniRule"/>
</dbReference>
<evidence type="ECO:0000259" key="15">
    <source>
        <dbReference type="PROSITE" id="PS51199"/>
    </source>
</evidence>
<dbReference type="EMBL" id="SRHE01000166">
    <property type="protein sequence ID" value="TWW09841.1"/>
    <property type="molecule type" value="Genomic_DNA"/>
</dbReference>
<evidence type="ECO:0000256" key="2">
    <source>
        <dbReference type="ARBA" id="ARBA00022515"/>
    </source>
</evidence>
<dbReference type="InterPro" id="IPR007692">
    <property type="entry name" value="DNA_helicase_DnaB"/>
</dbReference>
<dbReference type="PROSITE" id="PS51199">
    <property type="entry name" value="SF4_HELICASE"/>
    <property type="match status" value="1"/>
</dbReference>
<evidence type="ECO:0000256" key="14">
    <source>
        <dbReference type="SAM" id="MobiDB-lite"/>
    </source>
</evidence>
<proteinExistence type="inferred from homology"/>
<dbReference type="Pfam" id="PF03796">
    <property type="entry name" value="DnaB_C"/>
    <property type="match status" value="1"/>
</dbReference>
<evidence type="ECO:0000256" key="8">
    <source>
        <dbReference type="ARBA" id="ARBA00023125"/>
    </source>
</evidence>
<evidence type="ECO:0000256" key="1">
    <source>
        <dbReference type="ARBA" id="ARBA00008428"/>
    </source>
</evidence>
<evidence type="ECO:0000256" key="7">
    <source>
        <dbReference type="ARBA" id="ARBA00022840"/>
    </source>
</evidence>
<keyword evidence="3 13" id="KW-0235">DNA replication</keyword>
<evidence type="ECO:0000256" key="5">
    <source>
        <dbReference type="ARBA" id="ARBA00022801"/>
    </source>
</evidence>
<evidence type="ECO:0000313" key="17">
    <source>
        <dbReference type="Proteomes" id="UP000321083"/>
    </source>
</evidence>
<evidence type="ECO:0000313" key="16">
    <source>
        <dbReference type="EMBL" id="TWW09841.1"/>
    </source>
</evidence>
<keyword evidence="5 13" id="KW-0378">Hydrolase</keyword>
<feature type="domain" description="SF4 helicase" evidence="15">
    <location>
        <begin position="204"/>
        <end position="468"/>
    </location>
</feature>
<keyword evidence="7 13" id="KW-0067">ATP-binding</keyword>
<dbReference type="InterPro" id="IPR036185">
    <property type="entry name" value="DNA_heli_DnaB-like_N_sf"/>
</dbReference>
<keyword evidence="9" id="KW-0413">Isomerase</keyword>
<dbReference type="Gene3D" id="3.40.50.300">
    <property type="entry name" value="P-loop containing nucleotide triphosphate hydrolases"/>
    <property type="match status" value="1"/>
</dbReference>
<dbReference type="GO" id="GO:0043139">
    <property type="term" value="F:5'-3' DNA helicase activity"/>
    <property type="evidence" value="ECO:0007669"/>
    <property type="project" value="UniProtKB-EC"/>
</dbReference>
<keyword evidence="6 13" id="KW-0347">Helicase</keyword>
<dbReference type="EC" id="5.6.2.3" evidence="12 13"/>
<dbReference type="Gene3D" id="1.10.860.10">
    <property type="entry name" value="DNAb Helicase, Chain A"/>
    <property type="match status" value="1"/>
</dbReference>
<comment type="similarity">
    <text evidence="1 13">Belongs to the helicase family. DnaB subfamily.</text>
</comment>
<keyword evidence="4 13" id="KW-0547">Nucleotide-binding</keyword>
<evidence type="ECO:0000256" key="3">
    <source>
        <dbReference type="ARBA" id="ARBA00022705"/>
    </source>
</evidence>
<evidence type="ECO:0000256" key="11">
    <source>
        <dbReference type="ARBA" id="ARBA00048954"/>
    </source>
</evidence>
<dbReference type="FunFam" id="1.10.860.10:FF:000001">
    <property type="entry name" value="Replicative DNA helicase"/>
    <property type="match status" value="1"/>
</dbReference>
<dbReference type="CDD" id="cd00984">
    <property type="entry name" value="DnaB_C"/>
    <property type="match status" value="1"/>
</dbReference>
<keyword evidence="17" id="KW-1185">Reference proteome</keyword>
<evidence type="ECO:0000256" key="4">
    <source>
        <dbReference type="ARBA" id="ARBA00022741"/>
    </source>
</evidence>
<dbReference type="SMART" id="SM00382">
    <property type="entry name" value="AAA"/>
    <property type="match status" value="1"/>
</dbReference>
<comment type="catalytic activity">
    <reaction evidence="11 13">
        <text>ATP + H2O = ADP + phosphate + H(+)</text>
        <dbReference type="Rhea" id="RHEA:13065"/>
        <dbReference type="ChEBI" id="CHEBI:15377"/>
        <dbReference type="ChEBI" id="CHEBI:15378"/>
        <dbReference type="ChEBI" id="CHEBI:30616"/>
        <dbReference type="ChEBI" id="CHEBI:43474"/>
        <dbReference type="ChEBI" id="CHEBI:456216"/>
        <dbReference type="EC" id="5.6.2.3"/>
    </reaction>
</comment>
<dbReference type="SUPFAM" id="SSF52540">
    <property type="entry name" value="P-loop containing nucleoside triphosphate hydrolases"/>
    <property type="match status" value="1"/>
</dbReference>
<dbReference type="InterPro" id="IPR007694">
    <property type="entry name" value="DNA_helicase_DnaB-like_C"/>
</dbReference>
<dbReference type="GO" id="GO:0005829">
    <property type="term" value="C:cytosol"/>
    <property type="evidence" value="ECO:0007669"/>
    <property type="project" value="TreeGrafter"/>
</dbReference>
<dbReference type="NCBIfam" id="TIGR00665">
    <property type="entry name" value="DnaB"/>
    <property type="match status" value="1"/>
</dbReference>